<proteinExistence type="predicted"/>
<gene>
    <name evidence="2" type="ORF">BP01DRAFT_43337</name>
</gene>
<feature type="compositionally biased region" description="Polar residues" evidence="1">
    <location>
        <begin position="1"/>
        <end position="40"/>
    </location>
</feature>
<keyword evidence="3" id="KW-1185">Reference proteome</keyword>
<feature type="region of interest" description="Disordered" evidence="1">
    <location>
        <begin position="1"/>
        <end position="42"/>
    </location>
</feature>
<organism evidence="2 3">
    <name type="scientific">Aspergillus saccharolyticus JOP 1030-1</name>
    <dbReference type="NCBI Taxonomy" id="1450539"/>
    <lineage>
        <taxon>Eukaryota</taxon>
        <taxon>Fungi</taxon>
        <taxon>Dikarya</taxon>
        <taxon>Ascomycota</taxon>
        <taxon>Pezizomycotina</taxon>
        <taxon>Eurotiomycetes</taxon>
        <taxon>Eurotiomycetidae</taxon>
        <taxon>Eurotiales</taxon>
        <taxon>Aspergillaceae</taxon>
        <taxon>Aspergillus</taxon>
        <taxon>Aspergillus subgen. Circumdati</taxon>
    </lineage>
</organism>
<dbReference type="Proteomes" id="UP000248349">
    <property type="component" value="Unassembled WGS sequence"/>
</dbReference>
<evidence type="ECO:0000313" key="2">
    <source>
        <dbReference type="EMBL" id="PYH45534.1"/>
    </source>
</evidence>
<protein>
    <submittedName>
        <fullName evidence="2">Uncharacterized protein</fullName>
    </submittedName>
</protein>
<dbReference type="AlphaFoldDB" id="A0A318ZGN5"/>
<evidence type="ECO:0000256" key="1">
    <source>
        <dbReference type="SAM" id="MobiDB-lite"/>
    </source>
</evidence>
<evidence type="ECO:0000313" key="3">
    <source>
        <dbReference type="Proteomes" id="UP000248349"/>
    </source>
</evidence>
<name>A0A318ZGN5_9EURO</name>
<dbReference type="EMBL" id="KZ821231">
    <property type="protein sequence ID" value="PYH45534.1"/>
    <property type="molecule type" value="Genomic_DNA"/>
</dbReference>
<dbReference type="OrthoDB" id="5419162at2759"/>
<dbReference type="GeneID" id="37081081"/>
<reference evidence="2 3" key="1">
    <citation type="submission" date="2016-12" db="EMBL/GenBank/DDBJ databases">
        <title>The genomes of Aspergillus section Nigri reveals drivers in fungal speciation.</title>
        <authorList>
            <consortium name="DOE Joint Genome Institute"/>
            <person name="Vesth T.C."/>
            <person name="Nybo J."/>
            <person name="Theobald S."/>
            <person name="Brandl J."/>
            <person name="Frisvad J.C."/>
            <person name="Nielsen K.F."/>
            <person name="Lyhne E.K."/>
            <person name="Kogle M.E."/>
            <person name="Kuo A."/>
            <person name="Riley R."/>
            <person name="Clum A."/>
            <person name="Nolan M."/>
            <person name="Lipzen A."/>
            <person name="Salamov A."/>
            <person name="Henrissat B."/>
            <person name="Wiebenga A."/>
            <person name="De Vries R.P."/>
            <person name="Grigoriev I.V."/>
            <person name="Mortensen U.H."/>
            <person name="Andersen M.R."/>
            <person name="Baker S.E."/>
        </authorList>
    </citation>
    <scope>NUCLEOTIDE SEQUENCE [LARGE SCALE GENOMIC DNA]</scope>
    <source>
        <strain evidence="2 3">JOP 1030-1</strain>
    </source>
</reference>
<sequence>MSHSSTTKTFKAAESSTANGGDQQKQCSDSPTTTAGQTSKPIDIAKKAAEGRQKLRLGSACYTAPNGTRFIRHNDLLKWAVGVKDKHDDLVVFMPVFVENPWKGLKPVLTTCAARY</sequence>
<accession>A0A318ZGN5</accession>
<dbReference type="RefSeq" id="XP_025431516.1">
    <property type="nucleotide sequence ID" value="XM_025579852.1"/>
</dbReference>